<dbReference type="EMBL" id="JAAVJL010000001">
    <property type="protein sequence ID" value="NMF57528.1"/>
    <property type="molecule type" value="Genomic_DNA"/>
</dbReference>
<organism evidence="2 3">
    <name type="scientific">Pseudanabaena yagii GIHE-NHR1</name>
    <dbReference type="NCBI Taxonomy" id="2722753"/>
    <lineage>
        <taxon>Bacteria</taxon>
        <taxon>Bacillati</taxon>
        <taxon>Cyanobacteriota</taxon>
        <taxon>Cyanophyceae</taxon>
        <taxon>Pseudanabaenales</taxon>
        <taxon>Pseudanabaenaceae</taxon>
        <taxon>Pseudanabaena</taxon>
        <taxon>Pseudanabaena yagii</taxon>
    </lineage>
</organism>
<gene>
    <name evidence="2" type="ORF">HC246_05715</name>
</gene>
<dbReference type="PANTHER" id="PTHR39639">
    <property type="entry name" value="CHROMOSOME 16, WHOLE GENOME SHOTGUN SEQUENCE"/>
    <property type="match status" value="1"/>
</dbReference>
<dbReference type="Proteomes" id="UP000738376">
    <property type="component" value="Unassembled WGS sequence"/>
</dbReference>
<dbReference type="InterPro" id="IPR004919">
    <property type="entry name" value="GmrSD_N"/>
</dbReference>
<comment type="caution">
    <text evidence="2">The sequence shown here is derived from an EMBL/GenBank/DDBJ whole genome shotgun (WGS) entry which is preliminary data.</text>
</comment>
<proteinExistence type="predicted"/>
<protein>
    <submittedName>
        <fullName evidence="2">DUF262 domain-containing protein</fullName>
    </submittedName>
</protein>
<feature type="domain" description="GmrSD restriction endonucleases N-terminal" evidence="1">
    <location>
        <begin position="68"/>
        <end position="208"/>
    </location>
</feature>
<accession>A0ABX1LN30</accession>
<dbReference type="Pfam" id="PF03235">
    <property type="entry name" value="GmrSD_N"/>
    <property type="match status" value="1"/>
</dbReference>
<reference evidence="2 3" key="1">
    <citation type="submission" date="2020-03" db="EMBL/GenBank/DDBJ databases">
        <title>Draft Genome Sequence of 2-Methylisoborneol Producing Pseudanabaena yagii Strain GIHE-NHR1 Isolated from North Han River in South Korea.</title>
        <authorList>
            <person name="Jeong J."/>
        </authorList>
    </citation>
    <scope>NUCLEOTIDE SEQUENCE [LARGE SCALE GENOMIC DNA]</scope>
    <source>
        <strain evidence="2 3">GIHE-NHR1</strain>
    </source>
</reference>
<dbReference type="RefSeq" id="WP_169362550.1">
    <property type="nucleotide sequence ID" value="NZ_JAAVJL010000001.1"/>
</dbReference>
<sequence>MSTIKNQSQKNVDNYKQNQIFEDDVLDVEIEEEQEIIEPFDPTKIKIDTRQITIDLVLNRIKFGEIELSPDFQRNSTIWNPVAKSRLIESMLIRIPLPAFYIDATDEDKWKVIDGQQRLTAIKHFVLGKDEEKNDDKDIFRLSKLEFLTQLNGKSYEEIPRNYQRRINETQITIHLIEKGTSEEFKFNIFKRINTGGLPLSPQEIRHAINQGKATKFLEKLAKTEEFKNATGNSVRDERMADRETVLRFLAFKITHFLEYDAVDLDTFLNNAMKIMNDMSDEHLDNLEYDFFKAMSAAIDIFGNEAFRKRADKNARKMPFNKALFEAWSVNLSCLNYDQIELLKMRKDSLIELFIEINADRRFIDSISEGTGSIGRVKYRFSTVKWLIDKILNINIK</sequence>
<dbReference type="PANTHER" id="PTHR39639:SF1">
    <property type="entry name" value="DUF262 DOMAIN-CONTAINING PROTEIN"/>
    <property type="match status" value="1"/>
</dbReference>
<name>A0ABX1LN30_9CYAN</name>
<evidence type="ECO:0000313" key="3">
    <source>
        <dbReference type="Proteomes" id="UP000738376"/>
    </source>
</evidence>
<evidence type="ECO:0000313" key="2">
    <source>
        <dbReference type="EMBL" id="NMF57528.1"/>
    </source>
</evidence>
<evidence type="ECO:0000259" key="1">
    <source>
        <dbReference type="Pfam" id="PF03235"/>
    </source>
</evidence>
<keyword evidence="3" id="KW-1185">Reference proteome</keyword>